<feature type="domain" description="Pyrrolo-quinoline quinone repeat" evidence="5">
    <location>
        <begin position="28"/>
        <end position="339"/>
    </location>
</feature>
<keyword evidence="3" id="KW-0560">Oxidoreductase</keyword>
<keyword evidence="4" id="KW-0732">Signal</keyword>
<feature type="domain" description="Pyrrolo-quinoline quinone repeat" evidence="6">
    <location>
        <begin position="427"/>
        <end position="493"/>
    </location>
</feature>
<dbReference type="GO" id="GO:0016491">
    <property type="term" value="F:oxidoreductase activity"/>
    <property type="evidence" value="ECO:0007669"/>
    <property type="project" value="UniProtKB-KW"/>
</dbReference>
<dbReference type="Gene3D" id="2.140.10.10">
    <property type="entry name" value="Quinoprotein alcohol dehydrogenase-like superfamily"/>
    <property type="match status" value="1"/>
</dbReference>
<dbReference type="SUPFAM" id="SSF50998">
    <property type="entry name" value="Quinoprotein alcohol dehydrogenase-like"/>
    <property type="match status" value="1"/>
</dbReference>
<gene>
    <name evidence="7" type="ORF">FMM06_12195</name>
</gene>
<proteinExistence type="inferred from homology"/>
<dbReference type="InterPro" id="IPR002372">
    <property type="entry name" value="PQQ_rpt_dom"/>
</dbReference>
<accession>A0A552U8C0</accession>
<dbReference type="InterPro" id="IPR011047">
    <property type="entry name" value="Quinoprotein_ADH-like_sf"/>
</dbReference>
<evidence type="ECO:0000256" key="3">
    <source>
        <dbReference type="ARBA" id="ARBA00023002"/>
    </source>
</evidence>
<organism evidence="7 8">
    <name type="scientific">Glacieibacterium frigidum</name>
    <dbReference type="NCBI Taxonomy" id="2593303"/>
    <lineage>
        <taxon>Bacteria</taxon>
        <taxon>Pseudomonadati</taxon>
        <taxon>Pseudomonadota</taxon>
        <taxon>Alphaproteobacteria</taxon>
        <taxon>Sphingomonadales</taxon>
        <taxon>Sphingosinicellaceae</taxon>
        <taxon>Glacieibacterium</taxon>
    </lineage>
</organism>
<dbReference type="EMBL" id="VJWA01000002">
    <property type="protein sequence ID" value="TRW14462.1"/>
    <property type="molecule type" value="Genomic_DNA"/>
</dbReference>
<evidence type="ECO:0000256" key="2">
    <source>
        <dbReference type="ARBA" id="ARBA00008156"/>
    </source>
</evidence>
<comment type="caution">
    <text evidence="7">The sequence shown here is derived from an EMBL/GenBank/DDBJ whole genome shotgun (WGS) entry which is preliminary data.</text>
</comment>
<dbReference type="RefSeq" id="WP_144237667.1">
    <property type="nucleotide sequence ID" value="NZ_VJWA01000002.1"/>
</dbReference>
<protein>
    <submittedName>
        <fullName evidence="7">PQQ-binding-like beta-propeller repeat protein</fullName>
    </submittedName>
</protein>
<dbReference type="PANTHER" id="PTHR32303:SF10">
    <property type="entry name" value="OUTER MEMBRANE PROTEIN ASSEMBLY FACTOR BAMB"/>
    <property type="match status" value="1"/>
</dbReference>
<keyword evidence="8" id="KW-1185">Reference proteome</keyword>
<dbReference type="InterPro" id="IPR018391">
    <property type="entry name" value="PQQ_b-propeller_rpt"/>
</dbReference>
<reference evidence="7 8" key="1">
    <citation type="submission" date="2019-07" db="EMBL/GenBank/DDBJ databases">
        <title>Novel species isolated from glacier.</title>
        <authorList>
            <person name="Liu Q."/>
            <person name="Xin Y.-H."/>
        </authorList>
    </citation>
    <scope>NUCLEOTIDE SEQUENCE [LARGE SCALE GENOMIC DNA]</scope>
    <source>
        <strain evidence="7 8">LB1R16</strain>
    </source>
</reference>
<comment type="similarity">
    <text evidence="2">Belongs to the bacterial PQQ dehydrogenase family.</text>
</comment>
<dbReference type="Proteomes" id="UP000317894">
    <property type="component" value="Unassembled WGS sequence"/>
</dbReference>
<evidence type="ECO:0000256" key="1">
    <source>
        <dbReference type="ARBA" id="ARBA00001931"/>
    </source>
</evidence>
<dbReference type="Pfam" id="PF01011">
    <property type="entry name" value="PQQ"/>
    <property type="match status" value="1"/>
</dbReference>
<dbReference type="Pfam" id="PF13360">
    <property type="entry name" value="PQQ_2"/>
    <property type="match status" value="1"/>
</dbReference>
<dbReference type="PANTHER" id="PTHR32303">
    <property type="entry name" value="QUINOPROTEIN ALCOHOL DEHYDROGENASE (CYTOCHROME C)"/>
    <property type="match status" value="1"/>
</dbReference>
<evidence type="ECO:0000313" key="7">
    <source>
        <dbReference type="EMBL" id="TRW14462.1"/>
    </source>
</evidence>
<evidence type="ECO:0000313" key="8">
    <source>
        <dbReference type="Proteomes" id="UP000317894"/>
    </source>
</evidence>
<dbReference type="OrthoDB" id="9794322at2"/>
<dbReference type="AlphaFoldDB" id="A0A552U8C0"/>
<feature type="signal peptide" evidence="4">
    <location>
        <begin position="1"/>
        <end position="23"/>
    </location>
</feature>
<evidence type="ECO:0000259" key="6">
    <source>
        <dbReference type="Pfam" id="PF13360"/>
    </source>
</evidence>
<evidence type="ECO:0000259" key="5">
    <source>
        <dbReference type="Pfam" id="PF01011"/>
    </source>
</evidence>
<name>A0A552U8C0_9SPHN</name>
<dbReference type="SMART" id="SM00564">
    <property type="entry name" value="PQQ"/>
    <property type="match status" value="4"/>
</dbReference>
<evidence type="ECO:0000256" key="4">
    <source>
        <dbReference type="SAM" id="SignalP"/>
    </source>
</evidence>
<comment type="cofactor">
    <cofactor evidence="1">
        <name>pyrroloquinoline quinone</name>
        <dbReference type="ChEBI" id="CHEBI:58442"/>
    </cofactor>
</comment>
<feature type="chain" id="PRO_5022238522" evidence="4">
    <location>
        <begin position="24"/>
        <end position="531"/>
    </location>
</feature>
<sequence>MSISQTLMLACGALTISAGPALAQQADWASYNRTLTSERFSPVRSISTTNAAKLGEVCRFDTGEATAFQSGLVQVNGALFATTERDTFSIDPDTCALNWRTREDFPENYLSSQRGVAVADGRVFRGARNGSVYAYDEKTGKRLWATEIADKSKGESAPSAPIAWNGLVFIGIAGGDNRGVKGRTYALDAASGKIVWEAYLVPKAANDPVRGPQAKVDAPAVTWQNTAGVEITGGGSWSSYSLDPATGLLYIPGGNPAPMFASHLRKGANLYAGSLVVLDARTGDYRSHYSIGPDNFLDYDLSSAPALFTTRNGTQVIALTPKDGFIYAFERKTGKRLYRLPMAEQLRSSAKILPTGTRFCPGGQGGSQWNGPAFDPSRDAIVSGQVNWCSTIRLDPDDATKAVAAAQFWTGSADGVGKQDDPAKWSGWVTSVDALSGRRHWRFQTPNPVLGAVTPTAGGVTLLGDAGGNFFALNSATGKTLFQTNLKGAIAGGVITYDTGAGQKVAVSTGLTSKIWPTPKATAQIVILGLK</sequence>